<proteinExistence type="predicted"/>
<dbReference type="EMBL" id="CP089984">
    <property type="protein sequence ID" value="WXB11975.1"/>
    <property type="molecule type" value="Genomic_DNA"/>
</dbReference>
<protein>
    <submittedName>
        <fullName evidence="2">Uncharacterized protein</fullName>
    </submittedName>
</protein>
<keyword evidence="3" id="KW-1185">Reference proteome</keyword>
<reference evidence="2 3" key="1">
    <citation type="submission" date="2021-12" db="EMBL/GenBank/DDBJ databases">
        <title>Discovery of the Pendulisporaceae a myxobacterial family with distinct sporulation behavior and unique specialized metabolism.</title>
        <authorList>
            <person name="Garcia R."/>
            <person name="Popoff A."/>
            <person name="Bader C.D."/>
            <person name="Loehr J."/>
            <person name="Walesch S."/>
            <person name="Walt C."/>
            <person name="Boldt J."/>
            <person name="Bunk B."/>
            <person name="Haeckl F.J.F.P.J."/>
            <person name="Gunesch A.P."/>
            <person name="Birkelbach J."/>
            <person name="Nuebel U."/>
            <person name="Pietschmann T."/>
            <person name="Bach T."/>
            <person name="Mueller R."/>
        </authorList>
    </citation>
    <scope>NUCLEOTIDE SEQUENCE [LARGE SCALE GENOMIC DNA]</scope>
    <source>
        <strain evidence="2 3">MSr11954</strain>
    </source>
</reference>
<dbReference type="RefSeq" id="WP_394821592.1">
    <property type="nucleotide sequence ID" value="NZ_CP089984.1"/>
</dbReference>
<evidence type="ECO:0000313" key="3">
    <source>
        <dbReference type="Proteomes" id="UP001370348"/>
    </source>
</evidence>
<sequence>MAKNNAVRFIDEPSAYLNRRKLATTARKWRSRNHGTVRVKENRMRRMGAENHTKLQNVRDLAQLEAGAMGPTAPSTGQTTAARHLQ</sequence>
<evidence type="ECO:0000256" key="1">
    <source>
        <dbReference type="SAM" id="MobiDB-lite"/>
    </source>
</evidence>
<organism evidence="2 3">
    <name type="scientific">Pendulispora albinea</name>
    <dbReference type="NCBI Taxonomy" id="2741071"/>
    <lineage>
        <taxon>Bacteria</taxon>
        <taxon>Pseudomonadati</taxon>
        <taxon>Myxococcota</taxon>
        <taxon>Myxococcia</taxon>
        <taxon>Myxococcales</taxon>
        <taxon>Sorangiineae</taxon>
        <taxon>Pendulisporaceae</taxon>
        <taxon>Pendulispora</taxon>
    </lineage>
</organism>
<feature type="compositionally biased region" description="Polar residues" evidence="1">
    <location>
        <begin position="73"/>
        <end position="86"/>
    </location>
</feature>
<name>A0ABZ2LMH1_9BACT</name>
<gene>
    <name evidence="2" type="ORF">LZC94_29480</name>
</gene>
<accession>A0ABZ2LMH1</accession>
<evidence type="ECO:0000313" key="2">
    <source>
        <dbReference type="EMBL" id="WXB11975.1"/>
    </source>
</evidence>
<dbReference type="Proteomes" id="UP001370348">
    <property type="component" value="Chromosome"/>
</dbReference>
<feature type="region of interest" description="Disordered" evidence="1">
    <location>
        <begin position="65"/>
        <end position="86"/>
    </location>
</feature>